<name>A0A976N1F0_9VIRU</name>
<reference evidence="1" key="1">
    <citation type="submission" date="2022-02" db="EMBL/GenBank/DDBJ databases">
        <title>Towards deciphering the DNA virus diversity associated with rodent species in the families Cricetidae and Heteromyidae.</title>
        <authorList>
            <person name="Lund M."/>
            <person name="Larsen B.B."/>
            <person name="Gryseels S."/>
            <person name="Kraberger S."/>
            <person name="Rowsey D.M."/>
            <person name="Steger L."/>
            <person name="Yule K.M."/>
            <person name="Upham N.S."/>
            <person name="Worobey M."/>
            <person name="Van Doorslaer K."/>
            <person name="Varsani A."/>
        </authorList>
    </citation>
    <scope>NUCLEOTIDE SEQUENCE</scope>
    <source>
        <strain evidence="1">UA23Rod_1114</strain>
    </source>
</reference>
<accession>A0A976N1F0</accession>
<protein>
    <submittedName>
        <fullName evidence="1">Uncharacterized protein</fullName>
    </submittedName>
</protein>
<proteinExistence type="predicted"/>
<dbReference type="EMBL" id="OM869608">
    <property type="protein sequence ID" value="UPW41479.1"/>
    <property type="molecule type" value="Genomic_DNA"/>
</dbReference>
<sequence>MRTNIAYLFLDLPIRIEVHDNQITLFIPVPNDDIDAPLRRFRSYVGSMPYCYTYTIDKLLVIKFSIADMISGLTLRRPTYKNNCYTYDRLHPKTPQASSKKE</sequence>
<organism evidence="1">
    <name type="scientific">Dipodfec virus UA23Rod_1114</name>
    <dbReference type="NCBI Taxonomy" id="2936533"/>
    <lineage>
        <taxon>Viruses</taxon>
        <taxon>Monodnaviria</taxon>
        <taxon>Sangervirae</taxon>
        <taxon>Phixviricota</taxon>
        <taxon>Malgrandaviricetes</taxon>
        <taxon>Petitvirales</taxon>
        <taxon>Microviridae</taxon>
    </lineage>
</organism>
<evidence type="ECO:0000313" key="1">
    <source>
        <dbReference type="EMBL" id="UPW41479.1"/>
    </source>
</evidence>